<dbReference type="Proteomes" id="UP000187000">
    <property type="component" value="Unassembled WGS sequence"/>
</dbReference>
<evidence type="ECO:0000313" key="1">
    <source>
        <dbReference type="EMBL" id="OLR19872.1"/>
    </source>
</evidence>
<keyword evidence="2" id="KW-1185">Reference proteome</keyword>
<accession>A0ACC8S8L5</accession>
<organism evidence="1 2">
    <name type="scientific">Enterobacter kobei</name>
    <dbReference type="NCBI Taxonomy" id="208224"/>
    <lineage>
        <taxon>Bacteria</taxon>
        <taxon>Pseudomonadati</taxon>
        <taxon>Pseudomonadota</taxon>
        <taxon>Gammaproteobacteria</taxon>
        <taxon>Enterobacterales</taxon>
        <taxon>Enterobacteriaceae</taxon>
        <taxon>Enterobacter</taxon>
        <taxon>Enterobacter cloacae complex</taxon>
    </lineage>
</organism>
<sequence>MNMDDTRVPISEVINAAPLSALQIRVLLLCCILVVLDGFDAAVIGYIAPTLTKTWHISPQALAPVFAAGLFGMFAGATGLGIVADRYGRKIVLILSLMIVAAGTLGTVLTDTVMEMTVLRFITGIGMGAILPNSITLAAEYSPARRKIVLVTLSYSGFTLGLAAGGWIAGIILPAFGWHGLLLAGGIAPLLLIPITIVWLPESLCFMAGRDRYRRQLNHLVSKITGVKNDAVCYSNNETVRVSSPVGALFNKEIVRVTLVLWCAFFACMFVFYLLTSWLPMILSKSGYPLTEMSHIAAMLPLGGVIGGIVMATLLDRLSSLHVLTVASVIAAITLTVTGAQLQHPQLLLAAIFILGFTLTGTMNNLSVLASTFYPTHARATGVSWALSAGRAGSICGSLSGGLLFSQAQTLSDVFIWLACPIAVACIALGLAGSRKRNQAE</sequence>
<reference evidence="1" key="1">
    <citation type="submission" date="2016-10" db="EMBL/GenBank/DDBJ databases">
        <authorList>
            <person name="Wang S."/>
            <person name="Zhu B."/>
        </authorList>
    </citation>
    <scope>NUCLEOTIDE SEQUENCE</scope>
    <source>
        <strain evidence="1">JCM 8580</strain>
    </source>
</reference>
<evidence type="ECO:0000313" key="2">
    <source>
        <dbReference type="Proteomes" id="UP000187000"/>
    </source>
</evidence>
<name>A0ACC8S8L5_9ENTR</name>
<dbReference type="EMBL" id="MKXD01000002">
    <property type="protein sequence ID" value="OLR19872.1"/>
    <property type="molecule type" value="Genomic_DNA"/>
</dbReference>
<protein>
    <submittedName>
        <fullName evidence="1">4-hydroxybenzoate transporter</fullName>
    </submittedName>
</protein>
<gene>
    <name evidence="1" type="ORF">BH713_04045</name>
</gene>
<comment type="caution">
    <text evidence="1">The sequence shown here is derived from an EMBL/GenBank/DDBJ whole genome shotgun (WGS) entry which is preliminary data.</text>
</comment>
<proteinExistence type="predicted"/>